<evidence type="ECO:0000313" key="3">
    <source>
        <dbReference type="Proteomes" id="UP000747399"/>
    </source>
</evidence>
<dbReference type="Proteomes" id="UP000747399">
    <property type="component" value="Unassembled WGS sequence"/>
</dbReference>
<dbReference type="PANTHER" id="PTHR44329">
    <property type="entry name" value="SERINE/THREONINE-PROTEIN KINASE TNNI3K-RELATED"/>
    <property type="match status" value="1"/>
</dbReference>
<dbReference type="PANTHER" id="PTHR44329:SF214">
    <property type="entry name" value="PROTEIN KINASE DOMAIN-CONTAINING PROTEIN"/>
    <property type="match status" value="1"/>
</dbReference>
<dbReference type="InterPro" id="IPR011009">
    <property type="entry name" value="Kinase-like_dom_sf"/>
</dbReference>
<evidence type="ECO:0000313" key="2">
    <source>
        <dbReference type="EMBL" id="GIL47136.1"/>
    </source>
</evidence>
<reference evidence="2" key="1">
    <citation type="journal article" date="2021" name="Proc. Natl. Acad. Sci. U.S.A.">
        <title>Three genomes in the algal genus Volvox reveal the fate of a haploid sex-determining region after a transition to homothallism.</title>
        <authorList>
            <person name="Yamamoto K."/>
            <person name="Hamaji T."/>
            <person name="Kawai-Toyooka H."/>
            <person name="Matsuzaki R."/>
            <person name="Takahashi F."/>
            <person name="Nishimura Y."/>
            <person name="Kawachi M."/>
            <person name="Noguchi H."/>
            <person name="Minakuchi Y."/>
            <person name="Umen J.G."/>
            <person name="Toyoda A."/>
            <person name="Nozaki H."/>
        </authorList>
    </citation>
    <scope>NUCLEOTIDE SEQUENCE</scope>
    <source>
        <strain evidence="2">NIES-3780</strain>
    </source>
</reference>
<dbReference type="Pfam" id="PF07714">
    <property type="entry name" value="PK_Tyr_Ser-Thr"/>
    <property type="match status" value="1"/>
</dbReference>
<feature type="domain" description="Serine-threonine/tyrosine-protein kinase catalytic" evidence="1">
    <location>
        <begin position="62"/>
        <end position="115"/>
    </location>
</feature>
<organism evidence="2 3">
    <name type="scientific">Volvox africanus</name>
    <dbReference type="NCBI Taxonomy" id="51714"/>
    <lineage>
        <taxon>Eukaryota</taxon>
        <taxon>Viridiplantae</taxon>
        <taxon>Chlorophyta</taxon>
        <taxon>core chlorophytes</taxon>
        <taxon>Chlorophyceae</taxon>
        <taxon>CS clade</taxon>
        <taxon>Chlamydomonadales</taxon>
        <taxon>Volvocaceae</taxon>
        <taxon>Volvox</taxon>
    </lineage>
</organism>
<accession>A0A8J4AXE9</accession>
<gene>
    <name evidence="2" type="ORF">Vafri_4032</name>
</gene>
<proteinExistence type="predicted"/>
<dbReference type="InterPro" id="IPR001245">
    <property type="entry name" value="Ser-Thr/Tyr_kinase_cat_dom"/>
</dbReference>
<dbReference type="Gene3D" id="3.30.200.20">
    <property type="entry name" value="Phosphorylase Kinase, domain 1"/>
    <property type="match status" value="1"/>
</dbReference>
<keyword evidence="3" id="KW-1185">Reference proteome</keyword>
<dbReference type="InterPro" id="IPR051681">
    <property type="entry name" value="Ser/Thr_Kinases-Pseudokinases"/>
</dbReference>
<sequence length="203" mass="21460">MYGGQRVAVKLLPCDLLTAPEPAVYDAVGGSPAAACPPAGGAKQPDEAKVEGEGIRQPREQAARALDTFTQEVEVLGRCQHPNVVRLLAACLDPPQPCLVMELMETSLDRLVHAKGVEHRHRRVAGAGVPAPYHCAPRSEACQRARQHIGTGTDCEDFGEWAAVMVVVVAAGKPGGLDRPPNGRNSGWSSLSGRAARTLGYRG</sequence>
<dbReference type="GO" id="GO:0004674">
    <property type="term" value="F:protein serine/threonine kinase activity"/>
    <property type="evidence" value="ECO:0007669"/>
    <property type="project" value="TreeGrafter"/>
</dbReference>
<dbReference type="SUPFAM" id="SSF56112">
    <property type="entry name" value="Protein kinase-like (PK-like)"/>
    <property type="match status" value="1"/>
</dbReference>
<name>A0A8J4AXE9_9CHLO</name>
<dbReference type="EMBL" id="BNCO01000004">
    <property type="protein sequence ID" value="GIL47136.1"/>
    <property type="molecule type" value="Genomic_DNA"/>
</dbReference>
<dbReference type="AlphaFoldDB" id="A0A8J4AXE9"/>
<comment type="caution">
    <text evidence="2">The sequence shown here is derived from an EMBL/GenBank/DDBJ whole genome shotgun (WGS) entry which is preliminary data.</text>
</comment>
<protein>
    <recommendedName>
        <fullName evidence="1">Serine-threonine/tyrosine-protein kinase catalytic domain-containing protein</fullName>
    </recommendedName>
</protein>
<evidence type="ECO:0000259" key="1">
    <source>
        <dbReference type="Pfam" id="PF07714"/>
    </source>
</evidence>